<evidence type="ECO:0000313" key="2">
    <source>
        <dbReference type="Proteomes" id="UP000774283"/>
    </source>
</evidence>
<dbReference type="InterPro" id="IPR036102">
    <property type="entry name" value="OsmC/Ohrsf"/>
</dbReference>
<comment type="caution">
    <text evidence="1">The sequence shown here is derived from an EMBL/GenBank/DDBJ whole genome shotgun (WGS) entry which is preliminary data.</text>
</comment>
<dbReference type="AlphaFoldDB" id="A0A9X5FAT0"/>
<proteinExistence type="predicted"/>
<protein>
    <submittedName>
        <fullName evidence="1">OsmC family peroxiredoxin</fullName>
    </submittedName>
</protein>
<dbReference type="Proteomes" id="UP000774283">
    <property type="component" value="Unassembled WGS sequence"/>
</dbReference>
<keyword evidence="2" id="KW-1185">Reference proteome</keyword>
<name>A0A9X5FAT0_9MICO</name>
<sequence length="140" mass="14687">MLDFEVVVGAGTLRSPSEAAVRFPHRWTSEGVTVEAQFTGGHLWVLAPAGCVLNDVYREAAALDVPVEGVQVRAVGRLSEETWLSEGIRYTVDVDSTAPASAVDALLARVDVVAEIPRALRAPSAVERVPAGRAPGAGPS</sequence>
<reference evidence="1 2" key="1">
    <citation type="submission" date="2020-04" db="EMBL/GenBank/DDBJ databases">
        <title>MicrobeNet Type strains.</title>
        <authorList>
            <person name="Nicholson A.C."/>
        </authorList>
    </citation>
    <scope>NUCLEOTIDE SEQUENCE [LARGE SCALE GENOMIC DNA]</scope>
    <source>
        <strain evidence="1 2">ATCC BAA-789</strain>
    </source>
</reference>
<dbReference type="EMBL" id="JAAXOW010000002">
    <property type="protein sequence ID" value="NKX93011.1"/>
    <property type="molecule type" value="Genomic_DNA"/>
</dbReference>
<dbReference type="RefSeq" id="WP_168447102.1">
    <property type="nucleotide sequence ID" value="NZ_JAAXOW010000002.1"/>
</dbReference>
<gene>
    <name evidence="1" type="ORF">HF995_06935</name>
</gene>
<dbReference type="SUPFAM" id="SSF82784">
    <property type="entry name" value="OsmC-like"/>
    <property type="match status" value="1"/>
</dbReference>
<evidence type="ECO:0000313" key="1">
    <source>
        <dbReference type="EMBL" id="NKX93011.1"/>
    </source>
</evidence>
<accession>A0A9X5FAT0</accession>
<organism evidence="1 2">
    <name type="scientific">Sanguibacter hominis ATCC BAA-789</name>
    <dbReference type="NCBI Taxonomy" id="1312740"/>
    <lineage>
        <taxon>Bacteria</taxon>
        <taxon>Bacillati</taxon>
        <taxon>Actinomycetota</taxon>
        <taxon>Actinomycetes</taxon>
        <taxon>Micrococcales</taxon>
        <taxon>Sanguibacteraceae</taxon>
        <taxon>Sanguibacter</taxon>
    </lineage>
</organism>